<evidence type="ECO:0000313" key="4">
    <source>
        <dbReference type="Proteomes" id="UP000001396"/>
    </source>
</evidence>
<dbReference type="FunFam" id="1.10.10.1210:FF:000001">
    <property type="entry name" value="melanoma-associated antigen D1"/>
    <property type="match status" value="1"/>
</dbReference>
<dbReference type="InterPro" id="IPR041899">
    <property type="entry name" value="MAGE_WH2"/>
</dbReference>
<reference evidence="3 4" key="1">
    <citation type="journal article" date="2011" name="Genome Res.">
        <title>Phylogeny-wide analysis of social amoeba genomes highlights ancient origins for complex intercellular communication.</title>
        <authorList>
            <person name="Heidel A.J."/>
            <person name="Lawal H.M."/>
            <person name="Felder M."/>
            <person name="Schilde C."/>
            <person name="Helps N.R."/>
            <person name="Tunggal B."/>
            <person name="Rivero F."/>
            <person name="John U."/>
            <person name="Schleicher M."/>
            <person name="Eichinger L."/>
            <person name="Platzer M."/>
            <person name="Noegel A.A."/>
            <person name="Schaap P."/>
            <person name="Gloeckner G."/>
        </authorList>
    </citation>
    <scope>NUCLEOTIDE SEQUENCE [LARGE SCALE GENOMIC DNA]</scope>
    <source>
        <strain evidence="4">ATCC 26659 / Pp 5 / PN500</strain>
    </source>
</reference>
<dbReference type="InterPro" id="IPR037445">
    <property type="entry name" value="MAGE"/>
</dbReference>
<dbReference type="PANTHER" id="PTHR11736">
    <property type="entry name" value="MELANOMA-ASSOCIATED ANTIGEN MAGE ANTIGEN"/>
    <property type="match status" value="1"/>
</dbReference>
<dbReference type="FunCoup" id="D3B7K6">
    <property type="interactions" value="141"/>
</dbReference>
<evidence type="ECO:0000259" key="2">
    <source>
        <dbReference type="PROSITE" id="PS50838"/>
    </source>
</evidence>
<evidence type="ECO:0000313" key="3">
    <source>
        <dbReference type="EMBL" id="EFA82749.1"/>
    </source>
</evidence>
<feature type="compositionally biased region" description="Gly residues" evidence="1">
    <location>
        <begin position="70"/>
        <end position="84"/>
    </location>
</feature>
<dbReference type="Gene3D" id="1.10.10.1200">
    <property type="entry name" value="MAGE homology domain, winged helix WH1 motif"/>
    <property type="match status" value="1"/>
</dbReference>
<dbReference type="Proteomes" id="UP000001396">
    <property type="component" value="Unassembled WGS sequence"/>
</dbReference>
<keyword evidence="4" id="KW-1185">Reference proteome</keyword>
<dbReference type="GO" id="GO:0005634">
    <property type="term" value="C:nucleus"/>
    <property type="evidence" value="ECO:0007669"/>
    <property type="project" value="TreeGrafter"/>
</dbReference>
<sequence length="414" mass="46373">MSQRGRAGATRGGRGRGAATATGKRNREEEEEDSEQSSSESGSEDDSSSYEDESEDDAPVQRRSASQAGRGRGSRGGRGGGSSQGAGRTTTTTTTTTTTSTTTANNLSTGELNKLVDEFVRYVLFIDRKKMPLTRADIVAKVLSSYRDKRIITNVFARGRSKLKDVFGYELIDVKKEKVVGSEQKEPASSTTFLLKNTLPLELLNQIAQIDPITSKELTLNHQQKALLTIILAIILLECGFIDSDQLYVYLGRLGFEVGHQHVVFGDWEKLIDKFVKELYLTRKKTEKDRVAVFQYRFGPRAFAETSKKNIIRVVGDIYGVEEIDPMILKQLEIDDGENEQQDDEEEQEFIPIVTRPSQRTQQSSQQSQPQHQQLRSNSQQYPDQIDFFISNSDEISQILVLVADQLKISTINQ</sequence>
<feature type="compositionally biased region" description="Low complexity" evidence="1">
    <location>
        <begin position="357"/>
        <end position="374"/>
    </location>
</feature>
<dbReference type="PANTHER" id="PTHR11736:SF14">
    <property type="entry name" value="NSE3 HOMOLOG, SMC5-SMC6 COMPLEX COMPONENT"/>
    <property type="match status" value="1"/>
</dbReference>
<feature type="region of interest" description="Disordered" evidence="1">
    <location>
        <begin position="357"/>
        <end position="380"/>
    </location>
</feature>
<comment type="caution">
    <text evidence="3">The sequence shown here is derived from an EMBL/GenBank/DDBJ whole genome shotgun (WGS) entry which is preliminary data.</text>
</comment>
<dbReference type="InParanoid" id="D3B7K6"/>
<dbReference type="STRING" id="670386.D3B7K6"/>
<proteinExistence type="predicted"/>
<dbReference type="SMART" id="SM01373">
    <property type="entry name" value="MAGE"/>
    <property type="match status" value="1"/>
</dbReference>
<feature type="compositionally biased region" description="Low complexity" evidence="1">
    <location>
        <begin position="85"/>
        <end position="103"/>
    </location>
</feature>
<feature type="compositionally biased region" description="Acidic residues" evidence="1">
    <location>
        <begin position="42"/>
        <end position="58"/>
    </location>
</feature>
<evidence type="ECO:0000256" key="1">
    <source>
        <dbReference type="SAM" id="MobiDB-lite"/>
    </source>
</evidence>
<feature type="region of interest" description="Disordered" evidence="1">
    <location>
        <begin position="1"/>
        <end position="106"/>
    </location>
</feature>
<gene>
    <name evidence="3" type="ORF">PPL_04444</name>
</gene>
<dbReference type="EMBL" id="ADBJ01000018">
    <property type="protein sequence ID" value="EFA82749.1"/>
    <property type="molecule type" value="Genomic_DNA"/>
</dbReference>
<protein>
    <recommendedName>
        <fullName evidence="2">MAGE domain-containing protein</fullName>
    </recommendedName>
</protein>
<accession>D3B7K6</accession>
<feature type="domain" description="MAGE" evidence="2">
    <location>
        <begin position="112"/>
        <end position="320"/>
    </location>
</feature>
<dbReference type="AlphaFoldDB" id="D3B7K6"/>
<organism evidence="3 4">
    <name type="scientific">Heterostelium pallidum (strain ATCC 26659 / Pp 5 / PN500)</name>
    <name type="common">Cellular slime mold</name>
    <name type="synonym">Polysphondylium pallidum</name>
    <dbReference type="NCBI Taxonomy" id="670386"/>
    <lineage>
        <taxon>Eukaryota</taxon>
        <taxon>Amoebozoa</taxon>
        <taxon>Evosea</taxon>
        <taxon>Eumycetozoa</taxon>
        <taxon>Dictyostelia</taxon>
        <taxon>Acytosteliales</taxon>
        <taxon>Acytosteliaceae</taxon>
        <taxon>Heterostelium</taxon>
    </lineage>
</organism>
<dbReference type="InterPro" id="IPR002190">
    <property type="entry name" value="MHD_dom"/>
</dbReference>
<dbReference type="Gene3D" id="1.10.10.1210">
    <property type="entry name" value="MAGE homology domain, winged helix WH2 motif"/>
    <property type="match status" value="1"/>
</dbReference>
<dbReference type="RefSeq" id="XP_020434866.1">
    <property type="nucleotide sequence ID" value="XM_020575346.1"/>
</dbReference>
<name>D3B7K6_HETP5</name>
<dbReference type="PROSITE" id="PS50838">
    <property type="entry name" value="MAGE"/>
    <property type="match status" value="1"/>
</dbReference>
<dbReference type="GeneID" id="31359931"/>
<dbReference type="Pfam" id="PF01454">
    <property type="entry name" value="MAGE"/>
    <property type="match status" value="1"/>
</dbReference>
<dbReference type="OMA" id="KITYSWG"/>
<dbReference type="InterPro" id="IPR041898">
    <property type="entry name" value="MAGE_WH1"/>
</dbReference>